<evidence type="ECO:0000313" key="1">
    <source>
        <dbReference type="EMBL" id="VAX20350.1"/>
    </source>
</evidence>
<dbReference type="AlphaFoldDB" id="A0A3B1CC42"/>
<dbReference type="Pfam" id="PF03783">
    <property type="entry name" value="CsgG"/>
    <property type="match status" value="1"/>
</dbReference>
<dbReference type="GO" id="GO:0030288">
    <property type="term" value="C:outer membrane-bounded periplasmic space"/>
    <property type="evidence" value="ECO:0007669"/>
    <property type="project" value="InterPro"/>
</dbReference>
<sequence length="226" mass="24204">MGLSTLGANIERVAQKAFAASKLLLRVSLLLFVVALPLLSCASNPTPEGADFLSESSGSSQNENLRGTAYVNPNASKKIYRKVAVMPFRAPMELAGASVADTFSTELLKTYRYELVERSQMEQVLGEQALGLKGVTENALAIRVGKLLNVSGVIVGTVPEYGMRAVGGNELPAIGINIRMIDVETGSIIWTVSDSAIADKPISISAFTRRLVKSMMARLAQEWKAA</sequence>
<reference evidence="1" key="1">
    <citation type="submission" date="2018-06" db="EMBL/GenBank/DDBJ databases">
        <authorList>
            <person name="Zhirakovskaya E."/>
        </authorList>
    </citation>
    <scope>NUCLEOTIDE SEQUENCE</scope>
</reference>
<dbReference type="EMBL" id="UOGC01000104">
    <property type="protein sequence ID" value="VAX20350.1"/>
    <property type="molecule type" value="Genomic_DNA"/>
</dbReference>
<dbReference type="InterPro" id="IPR005534">
    <property type="entry name" value="Curli_assmbl/transp-comp_CsgG"/>
</dbReference>
<gene>
    <name evidence="1" type="ORF">MNBD_NITROSPINAE01-1912</name>
</gene>
<accession>A0A3B1CC42</accession>
<protein>
    <recommendedName>
        <fullName evidence="2">Curli production assembly/transport component CsgG</fullName>
    </recommendedName>
</protein>
<organism evidence="1">
    <name type="scientific">hydrothermal vent metagenome</name>
    <dbReference type="NCBI Taxonomy" id="652676"/>
    <lineage>
        <taxon>unclassified sequences</taxon>
        <taxon>metagenomes</taxon>
        <taxon>ecological metagenomes</taxon>
    </lineage>
</organism>
<evidence type="ECO:0008006" key="2">
    <source>
        <dbReference type="Google" id="ProtNLM"/>
    </source>
</evidence>
<proteinExistence type="predicted"/>
<name>A0A3B1CC42_9ZZZZ</name>
<feature type="non-terminal residue" evidence="1">
    <location>
        <position position="226"/>
    </location>
</feature>
<dbReference type="Gene3D" id="3.40.50.10610">
    <property type="entry name" value="ABC-type transport auxiliary lipoprotein component"/>
    <property type="match status" value="1"/>
</dbReference>